<keyword evidence="1" id="KW-0547">Nucleotide-binding</keyword>
<keyword evidence="1" id="KW-0378">Hydrolase</keyword>
<dbReference type="EMBL" id="QYBA01000182">
    <property type="protein sequence ID" value="TKY91513.1"/>
    <property type="molecule type" value="Genomic_DNA"/>
</dbReference>
<evidence type="ECO:0000313" key="1">
    <source>
        <dbReference type="EMBL" id="TKY91513.1"/>
    </source>
</evidence>
<reference evidence="1" key="1">
    <citation type="submission" date="2018-09" db="EMBL/GenBank/DDBJ databases">
        <title>A genomic encyclopedia of anaerobic methanotrophic archaea.</title>
        <authorList>
            <person name="Skennerton C.T."/>
            <person name="Chadwick G.L."/>
            <person name="Laso-Perez R."/>
            <person name="Leu A.O."/>
            <person name="Speth D.R."/>
            <person name="Yu H."/>
            <person name="Morgan-Lang C."/>
            <person name="Hatzenpichler R."/>
            <person name="Goudeau D."/>
            <person name="Malmstrom R."/>
            <person name="Woyke T."/>
            <person name="Hallam S."/>
            <person name="Tyson G.W."/>
            <person name="Wegener G."/>
            <person name="Boetius A."/>
            <person name="Orphan V.J."/>
        </authorList>
    </citation>
    <scope>NUCLEOTIDE SEQUENCE</scope>
    <source>
        <strain evidence="1">CONS3730D10UFb2</strain>
    </source>
</reference>
<name>A0AC61SAE6_9EURY</name>
<comment type="caution">
    <text evidence="1">The sequence shown here is derived from an EMBL/GenBank/DDBJ whole genome shotgun (WGS) entry which is preliminary data.</text>
</comment>
<evidence type="ECO:0000313" key="2">
    <source>
        <dbReference type="Proteomes" id="UP000315423"/>
    </source>
</evidence>
<accession>A0AC61SAE6</accession>
<proteinExistence type="predicted"/>
<sequence length="940" mass="106288">MPNIFNKLHPKIQDALSLIGFTEPTQPQVRTIPKILKKENLLLIAPTGSGKTESAMLGVFHHILDLNESERTGISVLYITPLRALNRDMLGRLEKFGKLLDVDVQVRHGDTSKYQRQKQSLHPPDVLITTPETLQILLVGRRLRTHLESVKYVIIDEVHELASSKRGAQLSIALERLVEVAGEFKRIGLSATVGNPITVARFLAGTSRDMSIVEVSMYKDLEFNVITPRITPLDRTIARTLACTPEMSSHLRVIWDIVDSHKSTLIFVNTREAAEALGSRSKMQDKSIGVHHGSLSKESRIEMEDQFKSGEIRGLICTSSMELGIDIGDVDHVIQYMSPREVSRLIQRVGRAGHSIHMTSRGTIITTSIDDVLESWAIIHRVHEGLLEKTLIHEGSADTIANQIAGMVLDFGEMDNEQVYHIITRAYPYRNITRQLVDTLLEQVDTNRLVWYEKEKQKLGRRRKSWQYYYSNLSMIHDEKKYIVLDIVSGRSVGTLDEIFIINFIKPGAVFIARGDMWRVMEIIHDGQRIKVEPVRDPGGEIPNWIGEEIPVPFEVAAEVCNIRSAVAEKIKSGLSDDEIINELQGIYPSDKETISSVIQIIRKQLNDGFIVPVKDTIVVEDAQMSVIINICGGHKVNFTLGRLLSALLSARLGTSVGMEIDPYRIKLDLPRRVGATDVIKLINDLNASYVEPIIEMSLKHTTFFKWKMIQVAKKFGALSVDYDYTRISMQKLLEVYEGSPMYDEAVREIFQDKLDVPGTRDIISDITAQRTVLVRGESSPIGLSGFTGSRDLVSPARADASIIEALKLRIMNDRVILFCVTCRKWVSRRKVSNVPDIPECPLCESRMIAALKPWEEEEIKVVRKSDKTANDMKRSRKVYRNANLVLSHGKTAIIALASRGLGPETASRVIRKMRRDEDGFYRDILEAERNYVRTKRFWD</sequence>
<gene>
    <name evidence="1" type="ORF">C5S46_05430</name>
</gene>
<protein>
    <submittedName>
        <fullName evidence="1">DEAD/DEAH box helicase</fullName>
    </submittedName>
</protein>
<organism evidence="1 2">
    <name type="scientific">Candidatus Methanomarinus sp</name>
    <dbReference type="NCBI Taxonomy" id="3386244"/>
    <lineage>
        <taxon>Archaea</taxon>
        <taxon>Methanobacteriati</taxon>
        <taxon>Methanobacteriota</taxon>
        <taxon>Stenosarchaea group</taxon>
        <taxon>Methanomicrobia</taxon>
        <taxon>Methanosarcinales</taxon>
        <taxon>ANME-2 cluster</taxon>
        <taxon>Candidatus Methanocomedenaceae</taxon>
        <taxon>Candidatus Methanomarinus</taxon>
    </lineage>
</organism>
<keyword evidence="1" id="KW-0347">Helicase</keyword>
<dbReference type="Proteomes" id="UP000315423">
    <property type="component" value="Unassembled WGS sequence"/>
</dbReference>
<keyword evidence="1" id="KW-0067">ATP-binding</keyword>